<accession>A0AAV1JWK2</accession>
<dbReference type="GO" id="GO:0043248">
    <property type="term" value="P:proteasome assembly"/>
    <property type="evidence" value="ECO:0007669"/>
    <property type="project" value="InterPro"/>
</dbReference>
<dbReference type="InterPro" id="IPR053720">
    <property type="entry name" value="Psm_Assembly_Chaperone"/>
</dbReference>
<dbReference type="InterPro" id="IPR018788">
    <property type="entry name" value="Proteasome_assmbl_chp_3"/>
</dbReference>
<dbReference type="AlphaFoldDB" id="A0AAV1JWK2"/>
<dbReference type="PANTHER" id="PTHR31051:SF1">
    <property type="entry name" value="PROTEASOME ASSEMBLY CHAPERONE 3"/>
    <property type="match status" value="1"/>
</dbReference>
<evidence type="ECO:0000313" key="1">
    <source>
        <dbReference type="EMBL" id="CAK1553707.1"/>
    </source>
</evidence>
<dbReference type="PANTHER" id="PTHR31051">
    <property type="entry name" value="PROTEASOME ASSEMBLY CHAPERONE 3"/>
    <property type="match status" value="1"/>
</dbReference>
<dbReference type="Gene3D" id="3.30.230.90">
    <property type="match status" value="1"/>
</dbReference>
<dbReference type="Proteomes" id="UP001497472">
    <property type="component" value="Unassembled WGS sequence"/>
</dbReference>
<dbReference type="EMBL" id="CAVLEF010000225">
    <property type="protein sequence ID" value="CAK1553707.1"/>
    <property type="molecule type" value="Genomic_DNA"/>
</dbReference>
<name>A0AAV1JWK2_9NEOP</name>
<sequence length="137" mass="15424">MELLDVMKSLSIKTVPLAKDQTFFKSVAVDIDEVPTEIVYGGFSDKDMLIVSQYHKMGSLFMITKDQVQNPLCTNDIYTTKVIFGTSGEEQQVTARHLAELIQGDKPVCIFLSLKSYDIETVKACKDIILELKKDIK</sequence>
<dbReference type="Pfam" id="PF10178">
    <property type="entry name" value="PAC3"/>
    <property type="match status" value="1"/>
</dbReference>
<protein>
    <recommendedName>
        <fullName evidence="3">Proteasome assembly chaperone 3</fullName>
    </recommendedName>
</protein>
<gene>
    <name evidence="1" type="ORF">LNINA_LOCUS12675</name>
</gene>
<reference evidence="1 2" key="1">
    <citation type="submission" date="2023-11" db="EMBL/GenBank/DDBJ databases">
        <authorList>
            <person name="Okamura Y."/>
        </authorList>
    </citation>
    <scope>NUCLEOTIDE SEQUENCE [LARGE SCALE GENOMIC DNA]</scope>
</reference>
<organism evidence="1 2">
    <name type="scientific">Leptosia nina</name>
    <dbReference type="NCBI Taxonomy" id="320188"/>
    <lineage>
        <taxon>Eukaryota</taxon>
        <taxon>Metazoa</taxon>
        <taxon>Ecdysozoa</taxon>
        <taxon>Arthropoda</taxon>
        <taxon>Hexapoda</taxon>
        <taxon>Insecta</taxon>
        <taxon>Pterygota</taxon>
        <taxon>Neoptera</taxon>
        <taxon>Endopterygota</taxon>
        <taxon>Lepidoptera</taxon>
        <taxon>Glossata</taxon>
        <taxon>Ditrysia</taxon>
        <taxon>Papilionoidea</taxon>
        <taxon>Pieridae</taxon>
        <taxon>Pierinae</taxon>
        <taxon>Leptosia</taxon>
    </lineage>
</organism>
<comment type="caution">
    <text evidence="1">The sequence shown here is derived from an EMBL/GenBank/DDBJ whole genome shotgun (WGS) entry which is preliminary data.</text>
</comment>
<evidence type="ECO:0008006" key="3">
    <source>
        <dbReference type="Google" id="ProtNLM"/>
    </source>
</evidence>
<keyword evidence="2" id="KW-1185">Reference proteome</keyword>
<evidence type="ECO:0000313" key="2">
    <source>
        <dbReference type="Proteomes" id="UP001497472"/>
    </source>
</evidence>
<proteinExistence type="predicted"/>